<name>A0A9W9Z0F3_9CNID</name>
<dbReference type="Pfam" id="PF24681">
    <property type="entry name" value="Kelch_KLHDC2_KLHL20_DRC7"/>
    <property type="match status" value="1"/>
</dbReference>
<reference evidence="3" key="1">
    <citation type="submission" date="2023-01" db="EMBL/GenBank/DDBJ databases">
        <title>Genome assembly of the deep-sea coral Lophelia pertusa.</title>
        <authorList>
            <person name="Herrera S."/>
            <person name="Cordes E."/>
        </authorList>
    </citation>
    <scope>NUCLEOTIDE SEQUENCE</scope>
    <source>
        <strain evidence="3">USNM1676648</strain>
        <tissue evidence="3">Polyp</tissue>
    </source>
</reference>
<accession>A0A9W9Z0F3</accession>
<dbReference type="OrthoDB" id="5956771at2759"/>
<dbReference type="SMART" id="SM00612">
    <property type="entry name" value="Kelch"/>
    <property type="match status" value="3"/>
</dbReference>
<dbReference type="PANTHER" id="PTHR45632:SF3">
    <property type="entry name" value="KELCH-LIKE PROTEIN 32"/>
    <property type="match status" value="1"/>
</dbReference>
<keyword evidence="4" id="KW-1185">Reference proteome</keyword>
<proteinExistence type="predicted"/>
<dbReference type="Gene3D" id="2.120.10.80">
    <property type="entry name" value="Kelch-type beta propeller"/>
    <property type="match status" value="1"/>
</dbReference>
<dbReference type="EMBL" id="MU826839">
    <property type="protein sequence ID" value="KAJ7372049.1"/>
    <property type="molecule type" value="Genomic_DNA"/>
</dbReference>
<sequence length="272" mass="30759">MSKYSLREILGKEELVVKNLASCASMLLQGLETFLFPDSMQRPRLCLKSKELVVILTGGHDCEEGKRDPESDTFGFVLSTNKWVQLPMMPYPRTRHVAAVCDGQLYVVGGNKKAPLCYFNPARNKWFANEENLPPHQHSSFIAHNEELYMIGGEPNHQRKVKKYNCKSNKWKELSSMKVPRVAHCTVVLEELIYVMAGSDGNACLKSVECYKPSNDQWDQSPDMINERKFAAAAVSGGKIIVVGGYHDMSFETIEVSCEIFDKSLNQWRPGF</sequence>
<evidence type="ECO:0000313" key="3">
    <source>
        <dbReference type="EMBL" id="KAJ7372049.1"/>
    </source>
</evidence>
<evidence type="ECO:0000256" key="2">
    <source>
        <dbReference type="ARBA" id="ARBA00022737"/>
    </source>
</evidence>
<organism evidence="3 4">
    <name type="scientific">Desmophyllum pertusum</name>
    <dbReference type="NCBI Taxonomy" id="174260"/>
    <lineage>
        <taxon>Eukaryota</taxon>
        <taxon>Metazoa</taxon>
        <taxon>Cnidaria</taxon>
        <taxon>Anthozoa</taxon>
        <taxon>Hexacorallia</taxon>
        <taxon>Scleractinia</taxon>
        <taxon>Caryophylliina</taxon>
        <taxon>Caryophylliidae</taxon>
        <taxon>Desmophyllum</taxon>
    </lineage>
</organism>
<dbReference type="Proteomes" id="UP001163046">
    <property type="component" value="Unassembled WGS sequence"/>
</dbReference>
<dbReference type="InterPro" id="IPR015915">
    <property type="entry name" value="Kelch-typ_b-propeller"/>
</dbReference>
<protein>
    <submittedName>
        <fullName evidence="3">Kelch-like protein 6</fullName>
    </submittedName>
</protein>
<comment type="caution">
    <text evidence="3">The sequence shown here is derived from an EMBL/GenBank/DDBJ whole genome shotgun (WGS) entry which is preliminary data.</text>
</comment>
<keyword evidence="1" id="KW-0880">Kelch repeat</keyword>
<dbReference type="SUPFAM" id="SSF50965">
    <property type="entry name" value="Galactose oxidase, central domain"/>
    <property type="match status" value="1"/>
</dbReference>
<keyword evidence="2" id="KW-0677">Repeat</keyword>
<gene>
    <name evidence="3" type="primary">KLHL6</name>
    <name evidence="3" type="ORF">OS493_021477</name>
</gene>
<evidence type="ECO:0000256" key="1">
    <source>
        <dbReference type="ARBA" id="ARBA00022441"/>
    </source>
</evidence>
<dbReference type="AlphaFoldDB" id="A0A9W9Z0F3"/>
<evidence type="ECO:0000313" key="4">
    <source>
        <dbReference type="Proteomes" id="UP001163046"/>
    </source>
</evidence>
<dbReference type="InterPro" id="IPR006652">
    <property type="entry name" value="Kelch_1"/>
</dbReference>
<dbReference type="PANTHER" id="PTHR45632">
    <property type="entry name" value="LD33804P"/>
    <property type="match status" value="1"/>
</dbReference>
<dbReference type="InterPro" id="IPR011043">
    <property type="entry name" value="Gal_Oxase/kelch_b-propeller"/>
</dbReference>